<reference evidence="3" key="2">
    <citation type="submission" date="2018-02" db="UniProtKB">
        <authorList>
            <consortium name="EnsemblPlants"/>
        </authorList>
    </citation>
    <scope>IDENTIFICATION</scope>
    <source>
        <strain evidence="3">Williams 82</strain>
    </source>
</reference>
<dbReference type="Proteomes" id="UP000008827">
    <property type="component" value="Chromosome 19"/>
</dbReference>
<name>A0A0R0ER38_SOYBN</name>
<evidence type="ECO:0000313" key="2">
    <source>
        <dbReference type="EMBL" id="KRG93287.1"/>
    </source>
</evidence>
<keyword evidence="1" id="KW-1133">Transmembrane helix</keyword>
<evidence type="ECO:0000256" key="1">
    <source>
        <dbReference type="SAM" id="Phobius"/>
    </source>
</evidence>
<dbReference type="InParanoid" id="A0A0R0ER38"/>
<gene>
    <name evidence="2" type="ORF">GLYMA_19G007500</name>
</gene>
<accession>A0A0R0ER38</accession>
<keyword evidence="4" id="KW-1185">Reference proteome</keyword>
<sequence>MLILSSSYSLLQIFSRFCGRKLFATTLPSFELTFIASLPLFLHLSYHIRVSKTKCARKHVHMFVNKRHVLYH</sequence>
<protein>
    <submittedName>
        <fullName evidence="2 3">Uncharacterized protein</fullName>
    </submittedName>
</protein>
<evidence type="ECO:0000313" key="4">
    <source>
        <dbReference type="Proteomes" id="UP000008827"/>
    </source>
</evidence>
<dbReference type="EMBL" id="CM000852">
    <property type="protein sequence ID" value="KRG93287.1"/>
    <property type="molecule type" value="Genomic_DNA"/>
</dbReference>
<reference evidence="2 3" key="1">
    <citation type="journal article" date="2010" name="Nature">
        <title>Genome sequence of the palaeopolyploid soybean.</title>
        <authorList>
            <person name="Schmutz J."/>
            <person name="Cannon S.B."/>
            <person name="Schlueter J."/>
            <person name="Ma J."/>
            <person name="Mitros T."/>
            <person name="Nelson W."/>
            <person name="Hyten D.L."/>
            <person name="Song Q."/>
            <person name="Thelen J.J."/>
            <person name="Cheng J."/>
            <person name="Xu D."/>
            <person name="Hellsten U."/>
            <person name="May G.D."/>
            <person name="Yu Y."/>
            <person name="Sakurai T."/>
            <person name="Umezawa T."/>
            <person name="Bhattacharyya M.K."/>
            <person name="Sandhu D."/>
            <person name="Valliyodan B."/>
            <person name="Lindquist E."/>
            <person name="Peto M."/>
            <person name="Grant D."/>
            <person name="Shu S."/>
            <person name="Goodstein D."/>
            <person name="Barry K."/>
            <person name="Futrell-Griggs M."/>
            <person name="Abernathy B."/>
            <person name="Du J."/>
            <person name="Tian Z."/>
            <person name="Zhu L."/>
            <person name="Gill N."/>
            <person name="Joshi T."/>
            <person name="Libault M."/>
            <person name="Sethuraman A."/>
            <person name="Zhang X.-C."/>
            <person name="Shinozaki K."/>
            <person name="Nguyen H.T."/>
            <person name="Wing R.A."/>
            <person name="Cregan P."/>
            <person name="Specht J."/>
            <person name="Grimwood J."/>
            <person name="Rokhsar D."/>
            <person name="Stacey G."/>
            <person name="Shoemaker R.C."/>
            <person name="Jackson S.A."/>
        </authorList>
    </citation>
    <scope>NUCLEOTIDE SEQUENCE</scope>
    <source>
        <strain evidence="3">cv. Williams 82</strain>
        <tissue evidence="2">Callus</tissue>
    </source>
</reference>
<organism evidence="2">
    <name type="scientific">Glycine max</name>
    <name type="common">Soybean</name>
    <name type="synonym">Glycine hispida</name>
    <dbReference type="NCBI Taxonomy" id="3847"/>
    <lineage>
        <taxon>Eukaryota</taxon>
        <taxon>Viridiplantae</taxon>
        <taxon>Streptophyta</taxon>
        <taxon>Embryophyta</taxon>
        <taxon>Tracheophyta</taxon>
        <taxon>Spermatophyta</taxon>
        <taxon>Magnoliopsida</taxon>
        <taxon>eudicotyledons</taxon>
        <taxon>Gunneridae</taxon>
        <taxon>Pentapetalae</taxon>
        <taxon>rosids</taxon>
        <taxon>fabids</taxon>
        <taxon>Fabales</taxon>
        <taxon>Fabaceae</taxon>
        <taxon>Papilionoideae</taxon>
        <taxon>50 kb inversion clade</taxon>
        <taxon>NPAAA clade</taxon>
        <taxon>indigoferoid/millettioid clade</taxon>
        <taxon>Phaseoleae</taxon>
        <taxon>Glycine</taxon>
        <taxon>Glycine subgen. Soja</taxon>
    </lineage>
</organism>
<proteinExistence type="predicted"/>
<reference evidence="2" key="3">
    <citation type="submission" date="2018-07" db="EMBL/GenBank/DDBJ databases">
        <title>WGS assembly of Glycine max.</title>
        <authorList>
            <person name="Schmutz J."/>
            <person name="Cannon S."/>
            <person name="Schlueter J."/>
            <person name="Ma J."/>
            <person name="Mitros T."/>
            <person name="Nelson W."/>
            <person name="Hyten D."/>
            <person name="Song Q."/>
            <person name="Thelen J."/>
            <person name="Cheng J."/>
            <person name="Xu D."/>
            <person name="Hellsten U."/>
            <person name="May G."/>
            <person name="Yu Y."/>
            <person name="Sakurai T."/>
            <person name="Umezawa T."/>
            <person name="Bhattacharyya M."/>
            <person name="Sandhu D."/>
            <person name="Valliyodan B."/>
            <person name="Lindquist E."/>
            <person name="Peto M."/>
            <person name="Grant D."/>
            <person name="Shu S."/>
            <person name="Goodstein D."/>
            <person name="Barry K."/>
            <person name="Futrell-Griggs M."/>
            <person name="Abernathy B."/>
            <person name="Du J."/>
            <person name="Tian Z."/>
            <person name="Zhu L."/>
            <person name="Gill N."/>
            <person name="Joshi T."/>
            <person name="Libault M."/>
            <person name="Sethuraman A."/>
            <person name="Zhang X."/>
            <person name="Shinozaki K."/>
            <person name="Nguyen H."/>
            <person name="Wing R."/>
            <person name="Cregan P."/>
            <person name="Specht J."/>
            <person name="Grimwood J."/>
            <person name="Rokhsar D."/>
            <person name="Stacey G."/>
            <person name="Shoemaker R."/>
            <person name="Jackson S."/>
        </authorList>
    </citation>
    <scope>NUCLEOTIDE SEQUENCE</scope>
    <source>
        <tissue evidence="2">Callus</tissue>
    </source>
</reference>
<dbReference type="AlphaFoldDB" id="A0A0R0ER38"/>
<evidence type="ECO:0000313" key="3">
    <source>
        <dbReference type="EnsemblPlants" id="KRG93287"/>
    </source>
</evidence>
<feature type="transmembrane region" description="Helical" evidence="1">
    <location>
        <begin position="30"/>
        <end position="48"/>
    </location>
</feature>
<keyword evidence="1" id="KW-0472">Membrane</keyword>
<keyword evidence="1" id="KW-0812">Transmembrane</keyword>
<dbReference type="EnsemblPlants" id="KRG93287">
    <property type="protein sequence ID" value="KRG93287"/>
    <property type="gene ID" value="GLYMA_19G007500"/>
</dbReference>
<dbReference type="Gramene" id="KRG93287">
    <property type="protein sequence ID" value="KRG93287"/>
    <property type="gene ID" value="GLYMA_19G007500"/>
</dbReference>